<accession>A0A096XVD0</accession>
<name>A0A096XVD0_9CAUD</name>
<keyword evidence="2" id="KW-1185">Reference proteome</keyword>
<reference evidence="1 2" key="1">
    <citation type="journal article" date="2014" name="BMC Genomics">
        <title>Methyltransferases acquired by lactococcal 936-type phage provide protection against restriction endonuclease activity.</title>
        <authorList>
            <person name="Murphy J."/>
            <person name="Klumpp J."/>
            <person name="Mahony J."/>
            <person name="O'Connell-Motherway M."/>
            <person name="Nauta A."/>
            <person name="van Sinderen D."/>
        </authorList>
    </citation>
    <scope>NUCLEOTIDE SEQUENCE [LARGE SCALE GENOMIC DNA]</scope>
</reference>
<evidence type="ECO:0000313" key="1">
    <source>
        <dbReference type="EMBL" id="AIK68689.1"/>
    </source>
</evidence>
<sequence>MVVKLTKEQADYLKTFGTDKSKAFYYISRWGWNYPLEDGYEKVYETTKEQPFEQFNEKEKMLDAVINGYEVIVPKFKFYNFSDSSGGTALYYAGQSKQLTKFEQDALEVKEDSEEYVALKLLGFVKEEV</sequence>
<protein>
    <submittedName>
        <fullName evidence="1">Uncharacterized protein</fullName>
    </submittedName>
</protein>
<gene>
    <name evidence="1" type="ORF">Phi145_45</name>
</gene>
<dbReference type="EMBL" id="KM091444">
    <property type="protein sequence ID" value="AIK68689.1"/>
    <property type="molecule type" value="Genomic_DNA"/>
</dbReference>
<organism evidence="1 2">
    <name type="scientific">Lactococcus phage phi145</name>
    <dbReference type="NCBI Taxonomy" id="1527692"/>
    <lineage>
        <taxon>Viruses</taxon>
        <taxon>Duplodnaviria</taxon>
        <taxon>Heunggongvirae</taxon>
        <taxon>Uroviricota</taxon>
        <taxon>Caudoviricetes</taxon>
        <taxon>Skunavirus</taxon>
        <taxon>Skunavirus sv145</taxon>
    </lineage>
</organism>
<proteinExistence type="predicted"/>
<dbReference type="Proteomes" id="UP000029682">
    <property type="component" value="Segment"/>
</dbReference>
<evidence type="ECO:0000313" key="2">
    <source>
        <dbReference type="Proteomes" id="UP000029682"/>
    </source>
</evidence>